<evidence type="ECO:0008006" key="3">
    <source>
        <dbReference type="Google" id="ProtNLM"/>
    </source>
</evidence>
<comment type="caution">
    <text evidence="1">The sequence shown here is derived from an EMBL/GenBank/DDBJ whole genome shotgun (WGS) entry which is preliminary data.</text>
</comment>
<evidence type="ECO:0000313" key="1">
    <source>
        <dbReference type="EMBL" id="KAK9047016.1"/>
    </source>
</evidence>
<reference evidence="1 2" key="1">
    <citation type="journal article" date="2024" name="G3 (Bethesda)">
        <title>Genome assembly of Hibiscus sabdariffa L. provides insights into metabolisms of medicinal natural products.</title>
        <authorList>
            <person name="Kim T."/>
        </authorList>
    </citation>
    <scope>NUCLEOTIDE SEQUENCE [LARGE SCALE GENOMIC DNA]</scope>
    <source>
        <strain evidence="1">TK-2024</strain>
        <tissue evidence="1">Old leaves</tissue>
    </source>
</reference>
<accession>A0ABR2UBS7</accession>
<gene>
    <name evidence="1" type="ORF">V6N11_052881</name>
</gene>
<proteinExistence type="predicted"/>
<dbReference type="Proteomes" id="UP001396334">
    <property type="component" value="Unassembled WGS sequence"/>
</dbReference>
<sequence length="114" mass="12815">MLGDGSAGGIDEIIHSYNDNVVMSFSESVGSGPTILVELLVLKFELTLYGSLESCKMFRLIVDNNSKMAINWVVDPILCHRNFRHLVHEFVSLGIMWDQPSALFLDVRMKRLTA</sequence>
<protein>
    <recommendedName>
        <fullName evidence="3">RNase H type-1 domain-containing protein</fullName>
    </recommendedName>
</protein>
<evidence type="ECO:0000313" key="2">
    <source>
        <dbReference type="Proteomes" id="UP001396334"/>
    </source>
</evidence>
<dbReference type="EMBL" id="JBBPBN010000001">
    <property type="protein sequence ID" value="KAK9047016.1"/>
    <property type="molecule type" value="Genomic_DNA"/>
</dbReference>
<name>A0ABR2UBS7_9ROSI</name>
<keyword evidence="2" id="KW-1185">Reference proteome</keyword>
<organism evidence="1 2">
    <name type="scientific">Hibiscus sabdariffa</name>
    <name type="common">roselle</name>
    <dbReference type="NCBI Taxonomy" id="183260"/>
    <lineage>
        <taxon>Eukaryota</taxon>
        <taxon>Viridiplantae</taxon>
        <taxon>Streptophyta</taxon>
        <taxon>Embryophyta</taxon>
        <taxon>Tracheophyta</taxon>
        <taxon>Spermatophyta</taxon>
        <taxon>Magnoliopsida</taxon>
        <taxon>eudicotyledons</taxon>
        <taxon>Gunneridae</taxon>
        <taxon>Pentapetalae</taxon>
        <taxon>rosids</taxon>
        <taxon>malvids</taxon>
        <taxon>Malvales</taxon>
        <taxon>Malvaceae</taxon>
        <taxon>Malvoideae</taxon>
        <taxon>Hibiscus</taxon>
    </lineage>
</organism>